<accession>A0A843XPG0</accession>
<protein>
    <submittedName>
        <fullName evidence="1">Uncharacterized protein</fullName>
    </submittedName>
</protein>
<dbReference type="EMBL" id="NMUH01011397">
    <property type="protein sequence ID" value="MQM21674.1"/>
    <property type="molecule type" value="Genomic_DNA"/>
</dbReference>
<keyword evidence="2" id="KW-1185">Reference proteome</keyword>
<evidence type="ECO:0000313" key="2">
    <source>
        <dbReference type="Proteomes" id="UP000652761"/>
    </source>
</evidence>
<organism evidence="1 2">
    <name type="scientific">Colocasia esculenta</name>
    <name type="common">Wild taro</name>
    <name type="synonym">Arum esculentum</name>
    <dbReference type="NCBI Taxonomy" id="4460"/>
    <lineage>
        <taxon>Eukaryota</taxon>
        <taxon>Viridiplantae</taxon>
        <taxon>Streptophyta</taxon>
        <taxon>Embryophyta</taxon>
        <taxon>Tracheophyta</taxon>
        <taxon>Spermatophyta</taxon>
        <taxon>Magnoliopsida</taxon>
        <taxon>Liliopsida</taxon>
        <taxon>Araceae</taxon>
        <taxon>Aroideae</taxon>
        <taxon>Colocasieae</taxon>
        <taxon>Colocasia</taxon>
    </lineage>
</organism>
<sequence length="15" mass="1643">MVTPQDTSWFSSLSG</sequence>
<proteinExistence type="predicted"/>
<reference evidence="1" key="1">
    <citation type="submission" date="2017-07" db="EMBL/GenBank/DDBJ databases">
        <title>Taro Niue Genome Assembly and Annotation.</title>
        <authorList>
            <person name="Atibalentja N."/>
            <person name="Keating K."/>
            <person name="Fields C.J."/>
        </authorList>
    </citation>
    <scope>NUCLEOTIDE SEQUENCE</scope>
    <source>
        <strain evidence="1">Niue_2</strain>
        <tissue evidence="1">Leaf</tissue>
    </source>
</reference>
<name>A0A843XPG0_COLES</name>
<evidence type="ECO:0000313" key="1">
    <source>
        <dbReference type="EMBL" id="MQM21674.1"/>
    </source>
</evidence>
<gene>
    <name evidence="1" type="ORF">Taro_054718</name>
</gene>
<comment type="caution">
    <text evidence="1">The sequence shown here is derived from an EMBL/GenBank/DDBJ whole genome shotgun (WGS) entry which is preliminary data.</text>
</comment>
<dbReference type="Proteomes" id="UP000652761">
    <property type="component" value="Unassembled WGS sequence"/>
</dbReference>